<sequence length="129" mass="13569">MKGSGTVNIGSDVEGLSSLTLGNATLTTGNLITINPQDNLNVKFGILDLYQTTQFAGRARESGQTHQVSADYVKAQQGSTPILSNVKINKQFSVGLSSTVIFSGNVDLSEADLDLSYNPSITPTIVFSG</sequence>
<dbReference type="EMBL" id="MLAK01000936">
    <property type="protein sequence ID" value="OHT00864.1"/>
    <property type="molecule type" value="Genomic_DNA"/>
</dbReference>
<proteinExistence type="predicted"/>
<organism evidence="1 2">
    <name type="scientific">Tritrichomonas foetus</name>
    <dbReference type="NCBI Taxonomy" id="1144522"/>
    <lineage>
        <taxon>Eukaryota</taxon>
        <taxon>Metamonada</taxon>
        <taxon>Parabasalia</taxon>
        <taxon>Tritrichomonadida</taxon>
        <taxon>Tritrichomonadidae</taxon>
        <taxon>Tritrichomonas</taxon>
    </lineage>
</organism>
<dbReference type="Proteomes" id="UP000179807">
    <property type="component" value="Unassembled WGS sequence"/>
</dbReference>
<name>A0A1J4JR20_9EUKA</name>
<protein>
    <submittedName>
        <fullName evidence="1">Uncharacterized protein</fullName>
    </submittedName>
</protein>
<evidence type="ECO:0000313" key="2">
    <source>
        <dbReference type="Proteomes" id="UP000179807"/>
    </source>
</evidence>
<keyword evidence="2" id="KW-1185">Reference proteome</keyword>
<reference evidence="1" key="1">
    <citation type="submission" date="2016-10" db="EMBL/GenBank/DDBJ databases">
        <authorList>
            <person name="Benchimol M."/>
            <person name="Almeida L.G."/>
            <person name="Vasconcelos A.T."/>
            <person name="Perreira-Neves A."/>
            <person name="Rosa I.A."/>
            <person name="Tasca T."/>
            <person name="Bogo M.R."/>
            <person name="de Souza W."/>
        </authorList>
    </citation>
    <scope>NUCLEOTIDE SEQUENCE [LARGE SCALE GENOMIC DNA]</scope>
    <source>
        <strain evidence="1">K</strain>
    </source>
</reference>
<dbReference type="VEuPathDB" id="TrichDB:TRFO_32385"/>
<accession>A0A1J4JR20</accession>
<dbReference type="GeneID" id="94843173"/>
<gene>
    <name evidence="1" type="ORF">TRFO_32385</name>
</gene>
<dbReference type="AlphaFoldDB" id="A0A1J4JR20"/>
<evidence type="ECO:0000313" key="1">
    <source>
        <dbReference type="EMBL" id="OHT00864.1"/>
    </source>
</evidence>
<dbReference type="RefSeq" id="XP_068354000.1">
    <property type="nucleotide sequence ID" value="XM_068508469.1"/>
</dbReference>
<comment type="caution">
    <text evidence="1">The sequence shown here is derived from an EMBL/GenBank/DDBJ whole genome shotgun (WGS) entry which is preliminary data.</text>
</comment>